<protein>
    <submittedName>
        <fullName evidence="5">N-acetyltransferase</fullName>
    </submittedName>
</protein>
<dbReference type="InterPro" id="IPR016181">
    <property type="entry name" value="Acyl_CoA_acyltransferase"/>
</dbReference>
<keyword evidence="2" id="KW-0012">Acyltransferase</keyword>
<evidence type="ECO:0000313" key="6">
    <source>
        <dbReference type="Proteomes" id="UP001321498"/>
    </source>
</evidence>
<dbReference type="EMBL" id="AP027731">
    <property type="protein sequence ID" value="BDZ45644.1"/>
    <property type="molecule type" value="Genomic_DNA"/>
</dbReference>
<keyword evidence="6" id="KW-1185">Reference proteome</keyword>
<dbReference type="InterPro" id="IPR050832">
    <property type="entry name" value="Bact_Acetyltransf"/>
</dbReference>
<dbReference type="PROSITE" id="PS51186">
    <property type="entry name" value="GNAT"/>
    <property type="match status" value="1"/>
</dbReference>
<dbReference type="PANTHER" id="PTHR43877">
    <property type="entry name" value="AMINOALKYLPHOSPHONATE N-ACETYLTRANSFERASE-RELATED-RELATED"/>
    <property type="match status" value="1"/>
</dbReference>
<sequence>MPASAADSPEEAAEAGISPSAGATIRRATPRDAGALAALAARTFPLACPPGTTAESIAAHVAEHLSEPRFQRHLADETVTILVAESGELVGYTMLIAGEPTDPDVAAAVRVRPAIELSKAYVDAGHHGAGLAARLMAATLAEAASSGARSVWLGVNDQNARAIRFYTKSGFAVAGPRSYRVGEQPMTDHVMVAPL</sequence>
<proteinExistence type="predicted"/>
<dbReference type="CDD" id="cd04301">
    <property type="entry name" value="NAT_SF"/>
    <property type="match status" value="1"/>
</dbReference>
<evidence type="ECO:0000313" key="5">
    <source>
        <dbReference type="EMBL" id="BDZ45644.1"/>
    </source>
</evidence>
<dbReference type="Proteomes" id="UP001321498">
    <property type="component" value="Chromosome"/>
</dbReference>
<name>A0ABN6XL49_9MICO</name>
<feature type="region of interest" description="Disordered" evidence="3">
    <location>
        <begin position="1"/>
        <end position="25"/>
    </location>
</feature>
<keyword evidence="1" id="KW-0808">Transferase</keyword>
<dbReference type="Gene3D" id="3.40.630.30">
    <property type="match status" value="1"/>
</dbReference>
<organism evidence="5 6">
    <name type="scientific">Naasia aerilata</name>
    <dbReference type="NCBI Taxonomy" id="1162966"/>
    <lineage>
        <taxon>Bacteria</taxon>
        <taxon>Bacillati</taxon>
        <taxon>Actinomycetota</taxon>
        <taxon>Actinomycetes</taxon>
        <taxon>Micrococcales</taxon>
        <taxon>Microbacteriaceae</taxon>
        <taxon>Naasia</taxon>
    </lineage>
</organism>
<dbReference type="RefSeq" id="WP_286278898.1">
    <property type="nucleotide sequence ID" value="NZ_AP027731.1"/>
</dbReference>
<gene>
    <name evidence="5" type="ORF">GCM10025866_15530</name>
</gene>
<evidence type="ECO:0000256" key="3">
    <source>
        <dbReference type="SAM" id="MobiDB-lite"/>
    </source>
</evidence>
<reference evidence="6" key="1">
    <citation type="journal article" date="2019" name="Int. J. Syst. Evol. Microbiol.">
        <title>The Global Catalogue of Microorganisms (GCM) 10K type strain sequencing project: providing services to taxonomists for standard genome sequencing and annotation.</title>
        <authorList>
            <consortium name="The Broad Institute Genomics Platform"/>
            <consortium name="The Broad Institute Genome Sequencing Center for Infectious Disease"/>
            <person name="Wu L."/>
            <person name="Ma J."/>
        </authorList>
    </citation>
    <scope>NUCLEOTIDE SEQUENCE [LARGE SCALE GENOMIC DNA]</scope>
    <source>
        <strain evidence="6">NBRC 108725</strain>
    </source>
</reference>
<evidence type="ECO:0000256" key="1">
    <source>
        <dbReference type="ARBA" id="ARBA00022679"/>
    </source>
</evidence>
<evidence type="ECO:0000259" key="4">
    <source>
        <dbReference type="PROSITE" id="PS51186"/>
    </source>
</evidence>
<dbReference type="Pfam" id="PF00583">
    <property type="entry name" value="Acetyltransf_1"/>
    <property type="match status" value="1"/>
</dbReference>
<dbReference type="SUPFAM" id="SSF55729">
    <property type="entry name" value="Acyl-CoA N-acyltransferases (Nat)"/>
    <property type="match status" value="1"/>
</dbReference>
<dbReference type="InterPro" id="IPR000182">
    <property type="entry name" value="GNAT_dom"/>
</dbReference>
<accession>A0ABN6XL49</accession>
<feature type="domain" description="N-acetyltransferase" evidence="4">
    <location>
        <begin position="23"/>
        <end position="195"/>
    </location>
</feature>
<evidence type="ECO:0000256" key="2">
    <source>
        <dbReference type="ARBA" id="ARBA00023315"/>
    </source>
</evidence>